<keyword evidence="4" id="KW-0862">Zinc</keyword>
<dbReference type="PANTHER" id="PTHR42978">
    <property type="entry name" value="QUORUM-QUENCHING LACTONASE YTNP-RELATED-RELATED"/>
    <property type="match status" value="1"/>
</dbReference>
<dbReference type="Gene3D" id="3.60.15.10">
    <property type="entry name" value="Ribonuclease Z/Hydroxyacylglutathione hydrolase-like"/>
    <property type="match status" value="1"/>
</dbReference>
<dbReference type="InterPro" id="IPR051013">
    <property type="entry name" value="MBL_superfamily_lactonases"/>
</dbReference>
<feature type="domain" description="Metallo-beta-lactamase" evidence="5">
    <location>
        <begin position="71"/>
        <end position="289"/>
    </location>
</feature>
<evidence type="ECO:0000313" key="7">
    <source>
        <dbReference type="Proteomes" id="UP000199120"/>
    </source>
</evidence>
<dbReference type="Pfam" id="PF00753">
    <property type="entry name" value="Lactamase_B"/>
    <property type="match status" value="1"/>
</dbReference>
<dbReference type="SUPFAM" id="SSF56281">
    <property type="entry name" value="Metallo-hydrolase/oxidoreductase"/>
    <property type="match status" value="1"/>
</dbReference>
<dbReference type="InterPro" id="IPR036866">
    <property type="entry name" value="RibonucZ/Hydroxyglut_hydro"/>
</dbReference>
<dbReference type="InterPro" id="IPR001279">
    <property type="entry name" value="Metallo-B-lactamas"/>
</dbReference>
<protein>
    <submittedName>
        <fullName evidence="6">Glyoxylase, beta-lactamase superfamily II</fullName>
    </submittedName>
</protein>
<reference evidence="7" key="1">
    <citation type="submission" date="2016-10" db="EMBL/GenBank/DDBJ databases">
        <authorList>
            <person name="Varghese N."/>
            <person name="Submissions S."/>
        </authorList>
    </citation>
    <scope>NUCLEOTIDE SEQUENCE [LARGE SCALE GENOMIC DNA]</scope>
    <source>
        <strain evidence="7">LMG 26416</strain>
    </source>
</reference>
<evidence type="ECO:0000313" key="6">
    <source>
        <dbReference type="EMBL" id="SEM18341.1"/>
    </source>
</evidence>
<dbReference type="PANTHER" id="PTHR42978:SF6">
    <property type="entry name" value="QUORUM-QUENCHING LACTONASE YTNP-RELATED"/>
    <property type="match status" value="1"/>
</dbReference>
<dbReference type="EMBL" id="FOAJ01000035">
    <property type="protein sequence ID" value="SEM18341.1"/>
    <property type="molecule type" value="Genomic_DNA"/>
</dbReference>
<evidence type="ECO:0000256" key="4">
    <source>
        <dbReference type="ARBA" id="ARBA00022833"/>
    </source>
</evidence>
<evidence type="ECO:0000256" key="1">
    <source>
        <dbReference type="ARBA" id="ARBA00007749"/>
    </source>
</evidence>
<dbReference type="CDD" id="cd16277">
    <property type="entry name" value="metallo-hydrolase-like_MBL-fold"/>
    <property type="match status" value="1"/>
</dbReference>
<dbReference type="STRING" id="416943.SAMN05445871_5946"/>
<evidence type="ECO:0000256" key="3">
    <source>
        <dbReference type="ARBA" id="ARBA00022801"/>
    </source>
</evidence>
<gene>
    <name evidence="6" type="ORF">SAMN05192542_13510</name>
</gene>
<sequence>MPPDPIGKIQETDVKVQRIGNTEIRKVDEISRMPLEARWLFPSIDEAFVEANRHWLGDNLVEPGSTRLYMSFHSYVIRTRHHTILVDACNGNHKQRPSMPAWNDLNTPYLANLAAIGVRPEEIDIVLCTHLHADHVGWNTRLENGRWVPTFPNARYLMARVEFDYLLRQHREHPETPVNRGSFEDSVLPVVEHGRADMVELDHVVERELGDGVWLSPACGHTPGHVFVNVGEHGRERAVFTGDVIHHAVQFADPSLSNLADFDKQQAHDTRLNLMRRYADTDTLLMTGHFPSPTAGRIVSHGDLFRFAFDSE</sequence>
<dbReference type="SMART" id="SM00849">
    <property type="entry name" value="Lactamase_B"/>
    <property type="match status" value="1"/>
</dbReference>
<dbReference type="GO" id="GO:0016787">
    <property type="term" value="F:hydrolase activity"/>
    <property type="evidence" value="ECO:0007669"/>
    <property type="project" value="UniProtKB-KW"/>
</dbReference>
<accession>A0A1H7WA22</accession>
<dbReference type="AlphaFoldDB" id="A0A1H7WA22"/>
<proteinExistence type="inferred from homology"/>
<name>A0A1H7WA22_9BURK</name>
<comment type="similarity">
    <text evidence="1">Belongs to the metallo-beta-lactamase superfamily.</text>
</comment>
<evidence type="ECO:0000259" key="5">
    <source>
        <dbReference type="SMART" id="SM00849"/>
    </source>
</evidence>
<organism evidence="6 7">
    <name type="scientific">Paraburkholderia caballeronis</name>
    <dbReference type="NCBI Taxonomy" id="416943"/>
    <lineage>
        <taxon>Bacteria</taxon>
        <taxon>Pseudomonadati</taxon>
        <taxon>Pseudomonadota</taxon>
        <taxon>Betaproteobacteria</taxon>
        <taxon>Burkholderiales</taxon>
        <taxon>Burkholderiaceae</taxon>
        <taxon>Paraburkholderia</taxon>
    </lineage>
</organism>
<keyword evidence="7" id="KW-1185">Reference proteome</keyword>
<keyword evidence="2" id="KW-0479">Metal-binding</keyword>
<dbReference type="GO" id="GO:0046872">
    <property type="term" value="F:metal ion binding"/>
    <property type="evidence" value="ECO:0007669"/>
    <property type="project" value="UniProtKB-KW"/>
</dbReference>
<dbReference type="Proteomes" id="UP000199120">
    <property type="component" value="Unassembled WGS sequence"/>
</dbReference>
<evidence type="ECO:0000256" key="2">
    <source>
        <dbReference type="ARBA" id="ARBA00022723"/>
    </source>
</evidence>
<keyword evidence="3" id="KW-0378">Hydrolase</keyword>